<evidence type="ECO:0000256" key="1">
    <source>
        <dbReference type="SAM" id="MobiDB-lite"/>
    </source>
</evidence>
<dbReference type="OrthoDB" id="5834239at2759"/>
<evidence type="ECO:0000313" key="2">
    <source>
        <dbReference type="EMBL" id="CAI5445961.1"/>
    </source>
</evidence>
<sequence length="168" mass="18870">MKMKILEMSKTELECVIAIVQPGKSAKQLRIDEMQEMAIKWLFANGLSINHQFEIRKNEEDFSPEYYCIIRSGSCDCCEKESQTASMSSFDKGPIGDNFPRAKSPNPQSRKPPAVIPTTNKITPITVQPTVIKVESPEAAKKEKEEAEGKSSCRRECGLCFVQLCSQF</sequence>
<dbReference type="Proteomes" id="UP001152747">
    <property type="component" value="Unassembled WGS sequence"/>
</dbReference>
<dbReference type="AlphaFoldDB" id="A0A9P1N309"/>
<proteinExistence type="predicted"/>
<accession>A0A9P1N309</accession>
<name>A0A9P1N309_9PELO</name>
<comment type="caution">
    <text evidence="2">The sequence shown here is derived from an EMBL/GenBank/DDBJ whole genome shotgun (WGS) entry which is preliminary data.</text>
</comment>
<evidence type="ECO:0000313" key="3">
    <source>
        <dbReference type="Proteomes" id="UP001152747"/>
    </source>
</evidence>
<feature type="region of interest" description="Disordered" evidence="1">
    <location>
        <begin position="86"/>
        <end position="118"/>
    </location>
</feature>
<reference evidence="2" key="1">
    <citation type="submission" date="2022-11" db="EMBL/GenBank/DDBJ databases">
        <authorList>
            <person name="Kikuchi T."/>
        </authorList>
    </citation>
    <scope>NUCLEOTIDE SEQUENCE</scope>
    <source>
        <strain evidence="2">PS1010</strain>
    </source>
</reference>
<dbReference type="EMBL" id="CANHGI010000003">
    <property type="protein sequence ID" value="CAI5445961.1"/>
    <property type="molecule type" value="Genomic_DNA"/>
</dbReference>
<keyword evidence="3" id="KW-1185">Reference proteome</keyword>
<gene>
    <name evidence="2" type="ORF">CAMP_LOCUS8598</name>
</gene>
<protein>
    <submittedName>
        <fullName evidence="2">Uncharacterized protein</fullName>
    </submittedName>
</protein>
<organism evidence="2 3">
    <name type="scientific">Caenorhabditis angaria</name>
    <dbReference type="NCBI Taxonomy" id="860376"/>
    <lineage>
        <taxon>Eukaryota</taxon>
        <taxon>Metazoa</taxon>
        <taxon>Ecdysozoa</taxon>
        <taxon>Nematoda</taxon>
        <taxon>Chromadorea</taxon>
        <taxon>Rhabditida</taxon>
        <taxon>Rhabditina</taxon>
        <taxon>Rhabditomorpha</taxon>
        <taxon>Rhabditoidea</taxon>
        <taxon>Rhabditidae</taxon>
        <taxon>Peloderinae</taxon>
        <taxon>Caenorhabditis</taxon>
    </lineage>
</organism>